<protein>
    <submittedName>
        <fullName evidence="1">Uncharacterized protein</fullName>
    </submittedName>
</protein>
<reference evidence="1" key="1">
    <citation type="submission" date="2016-05" db="EMBL/GenBank/DDBJ databases">
        <authorList>
            <person name="Lavstsen T."/>
            <person name="Jespersen J.S."/>
        </authorList>
    </citation>
    <scope>NUCLEOTIDE SEQUENCE</scope>
    <source>
        <tissue evidence="1">Brain</tissue>
    </source>
</reference>
<evidence type="ECO:0000313" key="1">
    <source>
        <dbReference type="EMBL" id="SBR87483.1"/>
    </source>
</evidence>
<feature type="non-terminal residue" evidence="1">
    <location>
        <position position="1"/>
    </location>
</feature>
<accession>A0A1A8Q1Z3</accession>
<feature type="non-terminal residue" evidence="1">
    <location>
        <position position="106"/>
    </location>
</feature>
<gene>
    <name evidence="1" type="primary">Nfu_g_1_018531</name>
</gene>
<name>A0A1A8Q1Z3_9TELE</name>
<sequence length="106" mass="12117">NQKSTKRTSDRRSLPLKRFRSAPESRPLLLLLYWWGIKGFPGPKVQISQSITSRHRQSCPSVKWARAALHTPQTVLDNTNSTWALPLSLVSVGCARRVQQRCIYKC</sequence>
<dbReference type="AlphaFoldDB" id="A0A1A8Q1Z3"/>
<reference evidence="1" key="2">
    <citation type="submission" date="2016-06" db="EMBL/GenBank/DDBJ databases">
        <title>The genome of a short-lived fish provides insights into sex chromosome evolution and the genetic control of aging.</title>
        <authorList>
            <person name="Reichwald K."/>
            <person name="Felder M."/>
            <person name="Petzold A."/>
            <person name="Koch P."/>
            <person name="Groth M."/>
            <person name="Platzer M."/>
        </authorList>
    </citation>
    <scope>NUCLEOTIDE SEQUENCE</scope>
    <source>
        <tissue evidence="1">Brain</tissue>
    </source>
</reference>
<proteinExistence type="predicted"/>
<dbReference type="EMBL" id="HAEG01010575">
    <property type="protein sequence ID" value="SBR87483.1"/>
    <property type="molecule type" value="Transcribed_RNA"/>
</dbReference>
<organism evidence="1">
    <name type="scientific">Nothobranchius pienaari</name>
    <dbReference type="NCBI Taxonomy" id="704102"/>
    <lineage>
        <taxon>Eukaryota</taxon>
        <taxon>Metazoa</taxon>
        <taxon>Chordata</taxon>
        <taxon>Craniata</taxon>
        <taxon>Vertebrata</taxon>
        <taxon>Euteleostomi</taxon>
        <taxon>Actinopterygii</taxon>
        <taxon>Neopterygii</taxon>
        <taxon>Teleostei</taxon>
        <taxon>Neoteleostei</taxon>
        <taxon>Acanthomorphata</taxon>
        <taxon>Ovalentaria</taxon>
        <taxon>Atherinomorphae</taxon>
        <taxon>Cyprinodontiformes</taxon>
        <taxon>Nothobranchiidae</taxon>
        <taxon>Nothobranchius</taxon>
    </lineage>
</organism>